<dbReference type="Ensembl" id="ENSSSCT00070011905.1">
    <property type="protein sequence ID" value="ENSSSCP00070009811.1"/>
    <property type="gene ID" value="ENSSSCG00070006241.1"/>
</dbReference>
<dbReference type="InterPro" id="IPR037668">
    <property type="entry name" value="SPMIP3"/>
</dbReference>
<evidence type="ECO:0000313" key="1">
    <source>
        <dbReference type="Ensembl" id="ENSSSCP00070009811.1"/>
    </source>
</evidence>
<proteinExistence type="predicted"/>
<sequence>MTAIRLREFIDRRPGIPPSIFIAHQGKDLHGYYPGQLARLHYAYSVKRSLRPLIDLEILPKSKNQYRPQLDQQTLIQYICSRRHAKPAEPWHKETTYQRDYSLPFYKTDWDQKLATISSDPRPLNSLPEHYCCRSGFERKALKK</sequence>
<evidence type="ECO:0000313" key="2">
    <source>
        <dbReference type="Proteomes" id="UP000314985"/>
    </source>
</evidence>
<dbReference type="AlphaFoldDB" id="A0A4X1T394"/>
<dbReference type="Proteomes" id="UP000314985">
    <property type="component" value="Chromosome 10"/>
</dbReference>
<dbReference type="PANTHER" id="PTHR31763">
    <property type="entry name" value="HYPOTHETICAL PROTEIN LOC689766"/>
    <property type="match status" value="1"/>
</dbReference>
<reference evidence="1" key="2">
    <citation type="submission" date="2025-08" db="UniProtKB">
        <authorList>
            <consortium name="Ensembl"/>
        </authorList>
    </citation>
    <scope>IDENTIFICATION</scope>
</reference>
<dbReference type="Pfam" id="PF17670">
    <property type="entry name" value="DUF5530"/>
    <property type="match status" value="1"/>
</dbReference>
<name>A0A4X1T394_PIG</name>
<organism evidence="1 2">
    <name type="scientific">Sus scrofa</name>
    <name type="common">Pig</name>
    <dbReference type="NCBI Taxonomy" id="9823"/>
    <lineage>
        <taxon>Eukaryota</taxon>
        <taxon>Metazoa</taxon>
        <taxon>Chordata</taxon>
        <taxon>Craniata</taxon>
        <taxon>Vertebrata</taxon>
        <taxon>Euteleostomi</taxon>
        <taxon>Mammalia</taxon>
        <taxon>Eutheria</taxon>
        <taxon>Laurasiatheria</taxon>
        <taxon>Artiodactyla</taxon>
        <taxon>Suina</taxon>
        <taxon>Suidae</taxon>
        <taxon>Sus</taxon>
    </lineage>
</organism>
<dbReference type="PANTHER" id="PTHR31763:SF2">
    <property type="entry name" value="CHROMOSOME 1 OPEN READING FRAME 100"/>
    <property type="match status" value="1"/>
</dbReference>
<reference evidence="1 2" key="1">
    <citation type="submission" date="2017-08" db="EMBL/GenBank/DDBJ databases">
        <title>USMARCv1.0.</title>
        <authorList>
            <person name="Hannum G.I."/>
            <person name="Koren S."/>
            <person name="Schroeder S.G."/>
            <person name="Chin S.C."/>
            <person name="Nonneman D.J."/>
            <person name="Becker S.A."/>
            <person name="Rosen B.D."/>
            <person name="Bickhart D.M."/>
            <person name="Putnam N.H."/>
            <person name="Green R.E."/>
            <person name="Tuggle C.K."/>
            <person name="Liu H."/>
            <person name="Rohrer G.A."/>
            <person name="Warr A."/>
            <person name="Hall R."/>
            <person name="Kim K."/>
            <person name="Hume D.A."/>
            <person name="Talbot R."/>
            <person name="Chow W."/>
            <person name="Howe K."/>
            <person name="Schwartz A.S."/>
            <person name="Watson M."/>
            <person name="Archibald A.L."/>
            <person name="Phillippy A.M."/>
            <person name="Smith T.P.L."/>
        </authorList>
    </citation>
    <scope>NUCLEOTIDE SEQUENCE [LARGE SCALE GENOMIC DNA]</scope>
</reference>
<accession>A0A4X1T394</accession>
<protein>
    <submittedName>
        <fullName evidence="1">Uncharacterized protein</fullName>
    </submittedName>
</protein>